<feature type="chain" id="PRO_5020663648" evidence="4">
    <location>
        <begin position="24"/>
        <end position="777"/>
    </location>
</feature>
<protein>
    <submittedName>
        <fullName evidence="6">TonB-dependent receptor-like protein</fullName>
    </submittedName>
</protein>
<feature type="signal peptide" evidence="4">
    <location>
        <begin position="1"/>
        <end position="23"/>
    </location>
</feature>
<keyword evidence="2" id="KW-0472">Membrane</keyword>
<proteinExistence type="predicted"/>
<comment type="caution">
    <text evidence="6">The sequence shown here is derived from an EMBL/GenBank/DDBJ whole genome shotgun (WGS) entry which is preliminary data.</text>
</comment>
<keyword evidence="6" id="KW-0675">Receptor</keyword>
<evidence type="ECO:0000256" key="3">
    <source>
        <dbReference type="ARBA" id="ARBA00023237"/>
    </source>
</evidence>
<dbReference type="Proteomes" id="UP000295499">
    <property type="component" value="Unassembled WGS sequence"/>
</dbReference>
<dbReference type="Pfam" id="PF13715">
    <property type="entry name" value="CarbopepD_reg_2"/>
    <property type="match status" value="1"/>
</dbReference>
<name>A0A4R6IM74_9SPHI</name>
<dbReference type="InterPro" id="IPR008969">
    <property type="entry name" value="CarboxyPept-like_regulatory"/>
</dbReference>
<keyword evidence="7" id="KW-1185">Reference proteome</keyword>
<dbReference type="AlphaFoldDB" id="A0A4R6IM74"/>
<keyword evidence="3" id="KW-0998">Cell outer membrane</keyword>
<evidence type="ECO:0000313" key="6">
    <source>
        <dbReference type="EMBL" id="TDO23264.1"/>
    </source>
</evidence>
<dbReference type="Gene3D" id="2.40.170.20">
    <property type="entry name" value="TonB-dependent receptor, beta-barrel domain"/>
    <property type="match status" value="1"/>
</dbReference>
<keyword evidence="4" id="KW-0732">Signal</keyword>
<feature type="domain" description="TonB-dependent receptor plug" evidence="5">
    <location>
        <begin position="147"/>
        <end position="224"/>
    </location>
</feature>
<evidence type="ECO:0000256" key="1">
    <source>
        <dbReference type="ARBA" id="ARBA00004442"/>
    </source>
</evidence>
<gene>
    <name evidence="6" type="ORF">CLV32_2253</name>
</gene>
<dbReference type="InterPro" id="IPR036942">
    <property type="entry name" value="Beta-barrel_TonB_sf"/>
</dbReference>
<dbReference type="Pfam" id="PF07715">
    <property type="entry name" value="Plug"/>
    <property type="match status" value="1"/>
</dbReference>
<dbReference type="EMBL" id="SNWM01000002">
    <property type="protein sequence ID" value="TDO23264.1"/>
    <property type="molecule type" value="Genomic_DNA"/>
</dbReference>
<dbReference type="SUPFAM" id="SSF49464">
    <property type="entry name" value="Carboxypeptidase regulatory domain-like"/>
    <property type="match status" value="1"/>
</dbReference>
<dbReference type="SUPFAM" id="SSF56935">
    <property type="entry name" value="Porins"/>
    <property type="match status" value="1"/>
</dbReference>
<evidence type="ECO:0000256" key="4">
    <source>
        <dbReference type="SAM" id="SignalP"/>
    </source>
</evidence>
<dbReference type="GO" id="GO:0009279">
    <property type="term" value="C:cell outer membrane"/>
    <property type="evidence" value="ECO:0007669"/>
    <property type="project" value="UniProtKB-SubCell"/>
</dbReference>
<dbReference type="InterPro" id="IPR037066">
    <property type="entry name" value="Plug_dom_sf"/>
</dbReference>
<dbReference type="Gene3D" id="2.170.130.10">
    <property type="entry name" value="TonB-dependent receptor, plug domain"/>
    <property type="match status" value="1"/>
</dbReference>
<dbReference type="InterPro" id="IPR012910">
    <property type="entry name" value="Plug_dom"/>
</dbReference>
<dbReference type="RefSeq" id="WP_133555312.1">
    <property type="nucleotide sequence ID" value="NZ_SNWM01000002.1"/>
</dbReference>
<dbReference type="OrthoDB" id="9803050at2"/>
<reference evidence="6 7" key="1">
    <citation type="submission" date="2019-03" db="EMBL/GenBank/DDBJ databases">
        <title>Genomic Encyclopedia of Archaeal and Bacterial Type Strains, Phase II (KMG-II): from individual species to whole genera.</title>
        <authorList>
            <person name="Goeker M."/>
        </authorList>
    </citation>
    <scope>NUCLEOTIDE SEQUENCE [LARGE SCALE GENOMIC DNA]</scope>
    <source>
        <strain evidence="6 7">DSM 19034</strain>
    </source>
</reference>
<evidence type="ECO:0000313" key="7">
    <source>
        <dbReference type="Proteomes" id="UP000295499"/>
    </source>
</evidence>
<accession>A0A4R6IM74</accession>
<organism evidence="6 7">
    <name type="scientific">Pedobacter duraquae</name>
    <dbReference type="NCBI Taxonomy" id="425511"/>
    <lineage>
        <taxon>Bacteria</taxon>
        <taxon>Pseudomonadati</taxon>
        <taxon>Bacteroidota</taxon>
        <taxon>Sphingobacteriia</taxon>
        <taxon>Sphingobacteriales</taxon>
        <taxon>Sphingobacteriaceae</taxon>
        <taxon>Pedobacter</taxon>
    </lineage>
</organism>
<evidence type="ECO:0000256" key="2">
    <source>
        <dbReference type="ARBA" id="ARBA00023136"/>
    </source>
</evidence>
<comment type="subcellular location">
    <subcellularLocation>
        <location evidence="1">Cell outer membrane</location>
    </subcellularLocation>
</comment>
<sequence>MVRALFLVFAVVCLFLRTTEAFGQQKFTVSGIVKDNTTGETLIGANVKLQQLDQMGTSTNAYGFYSITAPPGKYALQVSSVGYQSFTRVIELAKNLQIQVTLSAANDLEEVVITGGNKKDQNISNPQMGLEKLNMAQINNVPVLFGERDVIKTIQLMPGVKSGGEGNTGFYVRGGASDQNLILLDEAIVYNASHLFGFFSTFNSDAIKDVTLYKGGMPAQYGGRLSSALDISMLDGNSKAFGVQGGIGLIASRLKVEGPLVNGKGSFMLSGRRTYADAFLKLSSDTSLKNASLYFYDVNAKANYHFDDRNAIYFSGYLGKDVLGLRNLFGTDWGNKTGTLRFNHIFSDKLFSNTSVIYSDYKFAAQSFSRGNEFKVVSSIRDFNVKEDLQYYISNSHTVRFGVNGISHRITPGEVTAAANSSFNAKTLPERQGLEGAAYVSDDWRIGSKLNILYGLRLSLFNLNGPGTFNTYDDTGNILTATDYNSGDLVQQYLTLEPRLSLSYTINPANSIKAAYSRNTQNIHLLSNSNASSPSDLYVMSSNNIKPEIADQVSAGYFRNFKDNTYEFSAEVYYKWLQNQIDYKNGAQIQANENVESQLVYGDGRAYGLELFVKKRTGRFNGWVGYTLSKTERRFDAINNGNYFPARQDRTHDVSLVGIYQLTKRWNLSASFIYGTGNAVTYPAGKYQLNGVTRFYYDSRNSSRMPPTHRLDLGATLEGKMHKRFHSSWTFGLYNAYNHKNPYVINFQNRKDDPTRTEAVQTSLFGVIPSVTYNFKF</sequence>
<evidence type="ECO:0000259" key="5">
    <source>
        <dbReference type="Pfam" id="PF07715"/>
    </source>
</evidence>
<dbReference type="Gene3D" id="2.60.40.1120">
    <property type="entry name" value="Carboxypeptidase-like, regulatory domain"/>
    <property type="match status" value="1"/>
</dbReference>